<accession>A0ABS8WDQ4</accession>
<organism evidence="1 2">
    <name type="scientific">Motilimonas cestriensis</name>
    <dbReference type="NCBI Taxonomy" id="2742685"/>
    <lineage>
        <taxon>Bacteria</taxon>
        <taxon>Pseudomonadati</taxon>
        <taxon>Pseudomonadota</taxon>
        <taxon>Gammaproteobacteria</taxon>
        <taxon>Alteromonadales</taxon>
        <taxon>Alteromonadales genera incertae sedis</taxon>
        <taxon>Motilimonas</taxon>
    </lineage>
</organism>
<sequence>MKVPMPNMREQLRVIHERATQAAIEQLNANLNAPVLPGLTDLNEADYSRAHLLMQGQGWQAPDADIVAAYFRHFQSHFSEYNTDKKLSVLLGLSSDRRVREFKSGAKKVPYDVWRKFLILTGRAPQDVIPVLAFMA</sequence>
<dbReference type="Proteomes" id="UP001201273">
    <property type="component" value="Unassembled WGS sequence"/>
</dbReference>
<reference evidence="1 2" key="1">
    <citation type="journal article" date="2022" name="Environ. Microbiol. Rep.">
        <title>Eco-phylogenetic analyses reveal divergent evolution of vitamin B12 metabolism in the marine bacterial family 'Psychromonadaceae'.</title>
        <authorList>
            <person name="Jin X."/>
            <person name="Yang Y."/>
            <person name="Cao H."/>
            <person name="Gao B."/>
            <person name="Zhao Z."/>
        </authorList>
    </citation>
    <scope>NUCLEOTIDE SEQUENCE [LARGE SCALE GENOMIC DNA]</scope>
    <source>
        <strain evidence="1 2">MKS20</strain>
    </source>
</reference>
<gene>
    <name evidence="1" type="ORF">K6Y31_20580</name>
</gene>
<name>A0ABS8WDQ4_9GAMM</name>
<evidence type="ECO:0000313" key="1">
    <source>
        <dbReference type="EMBL" id="MCE2597174.1"/>
    </source>
</evidence>
<proteinExistence type="predicted"/>
<evidence type="ECO:0000313" key="2">
    <source>
        <dbReference type="Proteomes" id="UP001201273"/>
    </source>
</evidence>
<dbReference type="EMBL" id="JAIMJA010000035">
    <property type="protein sequence ID" value="MCE2597174.1"/>
    <property type="molecule type" value="Genomic_DNA"/>
</dbReference>
<keyword evidence="2" id="KW-1185">Reference proteome</keyword>
<dbReference type="RefSeq" id="WP_233054918.1">
    <property type="nucleotide sequence ID" value="NZ_JAIMJA010000035.1"/>
</dbReference>
<comment type="caution">
    <text evidence="1">The sequence shown here is derived from an EMBL/GenBank/DDBJ whole genome shotgun (WGS) entry which is preliminary data.</text>
</comment>
<protein>
    <submittedName>
        <fullName evidence="1">Uncharacterized protein</fullName>
    </submittedName>
</protein>